<keyword evidence="2" id="KW-0472">Membrane</keyword>
<dbReference type="Proteomes" id="UP000463951">
    <property type="component" value="Chromosome"/>
</dbReference>
<accession>A0A499UFR8</accession>
<keyword evidence="2" id="KW-0812">Transmembrane</keyword>
<evidence type="ECO:0000256" key="1">
    <source>
        <dbReference type="SAM" id="MobiDB-lite"/>
    </source>
</evidence>
<organism evidence="3 4">
    <name type="scientific">Streptomyces antimycoticus</name>
    <dbReference type="NCBI Taxonomy" id="68175"/>
    <lineage>
        <taxon>Bacteria</taxon>
        <taxon>Bacillati</taxon>
        <taxon>Actinomycetota</taxon>
        <taxon>Actinomycetes</taxon>
        <taxon>Kitasatosporales</taxon>
        <taxon>Streptomycetaceae</taxon>
        <taxon>Streptomyces</taxon>
        <taxon>Streptomyces violaceusniger group</taxon>
    </lineage>
</organism>
<gene>
    <name evidence="3" type="ORF">SSPO_020600</name>
</gene>
<dbReference type="EMBL" id="AP019620">
    <property type="protein sequence ID" value="BBJ39342.1"/>
    <property type="molecule type" value="Genomic_DNA"/>
</dbReference>
<evidence type="ECO:0000313" key="4">
    <source>
        <dbReference type="Proteomes" id="UP000463951"/>
    </source>
</evidence>
<name>A0A499UFR8_9ACTN</name>
<proteinExistence type="predicted"/>
<keyword evidence="2" id="KW-1133">Transmembrane helix</keyword>
<feature type="region of interest" description="Disordered" evidence="1">
    <location>
        <begin position="1"/>
        <end position="31"/>
    </location>
</feature>
<protein>
    <submittedName>
        <fullName evidence="3">Uncharacterized protein</fullName>
    </submittedName>
</protein>
<feature type="transmembrane region" description="Helical" evidence="2">
    <location>
        <begin position="41"/>
        <end position="58"/>
    </location>
</feature>
<evidence type="ECO:0000313" key="3">
    <source>
        <dbReference type="EMBL" id="BBJ39342.1"/>
    </source>
</evidence>
<sequence length="59" mass="5942">MAEPAGGAGTPPPESAASARGCGAPAQSEPTTRAALRVARLRFLMTLMTLMLLMGVSGL</sequence>
<evidence type="ECO:0000256" key="2">
    <source>
        <dbReference type="SAM" id="Phobius"/>
    </source>
</evidence>
<reference evidence="3 4" key="1">
    <citation type="journal article" date="2020" name="Int. J. Syst. Evol. Microbiol.">
        <title>Reclassification of Streptomyces castelarensis and Streptomyces sporoclivatus as later heterotypic synonyms of Streptomyces antimycoticus.</title>
        <authorList>
            <person name="Komaki H."/>
            <person name="Tamura T."/>
        </authorList>
    </citation>
    <scope>NUCLEOTIDE SEQUENCE [LARGE SCALE GENOMIC DNA]</scope>
    <source>
        <strain evidence="3 4">NBRC 100767</strain>
    </source>
</reference>
<dbReference type="AlphaFoldDB" id="A0A499UFR8"/>